<keyword evidence="3 4" id="KW-0862">Zinc</keyword>
<dbReference type="SUPFAM" id="SSF51556">
    <property type="entry name" value="Metallo-dependent hydrolases"/>
    <property type="match status" value="1"/>
</dbReference>
<dbReference type="AlphaFoldDB" id="A0A1Y0II41"/>
<feature type="binding site" evidence="4">
    <location>
        <position position="301"/>
    </location>
    <ligand>
        <name>substrate</name>
    </ligand>
</feature>
<keyword evidence="2 4" id="KW-0378">Hydrolase</keyword>
<accession>A0A1Y0II41</accession>
<dbReference type="PANTHER" id="PTHR43794:SF11">
    <property type="entry name" value="AMIDOHYDROLASE-RELATED DOMAIN-CONTAINING PROTEIN"/>
    <property type="match status" value="1"/>
</dbReference>
<dbReference type="GO" id="GO:0090614">
    <property type="term" value="F:5'-methylthioadenosine deaminase activity"/>
    <property type="evidence" value="ECO:0007669"/>
    <property type="project" value="UniProtKB-UniRule"/>
</dbReference>
<proteinExistence type="inferred from homology"/>
<feature type="binding site" evidence="4">
    <location>
        <position position="184"/>
    </location>
    <ligand>
        <name>substrate</name>
    </ligand>
</feature>
<feature type="domain" description="Amidohydrolase-related" evidence="5">
    <location>
        <begin position="57"/>
        <end position="404"/>
    </location>
</feature>
<dbReference type="EC" id="3.5.4.31" evidence="4"/>
<dbReference type="OrthoDB" id="9807210at2"/>
<feature type="binding site" evidence="4">
    <location>
        <position position="146"/>
    </location>
    <ligand>
        <name>substrate</name>
    </ligand>
</feature>
<comment type="function">
    <text evidence="4">Catalyzes the deamination of 5-methylthioadenosine and S-adenosyl-L-homocysteine into 5-methylthioinosine and S-inosyl-L-homocysteine, respectively. Is also able to deaminate adenosine.</text>
</comment>
<dbReference type="InterPro" id="IPR023512">
    <property type="entry name" value="Deaminase_MtaD/DadD"/>
</dbReference>
<name>A0A1Y0II41_9BACL</name>
<dbReference type="SUPFAM" id="SSF51338">
    <property type="entry name" value="Composite domain of metallo-dependent hydrolases"/>
    <property type="match status" value="1"/>
</dbReference>
<dbReference type="InterPro" id="IPR050287">
    <property type="entry name" value="MTA/SAH_deaminase"/>
</dbReference>
<feature type="binding site" evidence="4">
    <location>
        <position position="94"/>
    </location>
    <ligand>
        <name>substrate</name>
    </ligand>
</feature>
<gene>
    <name evidence="4" type="primary">mtaD</name>
    <name evidence="6" type="ORF">CBW65_03200</name>
</gene>
<dbReference type="Proteomes" id="UP000195437">
    <property type="component" value="Chromosome"/>
</dbReference>
<dbReference type="EC" id="3.5.4.28" evidence="4"/>
<evidence type="ECO:0000256" key="4">
    <source>
        <dbReference type="HAMAP-Rule" id="MF_01281"/>
    </source>
</evidence>
<dbReference type="Gene3D" id="3.20.20.140">
    <property type="entry name" value="Metal-dependent hydrolases"/>
    <property type="match status" value="1"/>
</dbReference>
<dbReference type="Gene3D" id="2.30.40.10">
    <property type="entry name" value="Urease, subunit C, domain 1"/>
    <property type="match status" value="1"/>
</dbReference>
<comment type="catalytic activity">
    <reaction evidence="4">
        <text>S-methyl-5'-thioadenosine + H2O + H(+) = S-methyl-5'-thioinosine + NH4(+)</text>
        <dbReference type="Rhea" id="RHEA:25025"/>
        <dbReference type="ChEBI" id="CHEBI:15377"/>
        <dbReference type="ChEBI" id="CHEBI:15378"/>
        <dbReference type="ChEBI" id="CHEBI:17509"/>
        <dbReference type="ChEBI" id="CHEBI:28938"/>
        <dbReference type="ChEBI" id="CHEBI:48595"/>
        <dbReference type="EC" id="3.5.4.31"/>
    </reaction>
</comment>
<keyword evidence="7" id="KW-1185">Reference proteome</keyword>
<organism evidence="6 7">
    <name type="scientific">Tumebacillus avium</name>
    <dbReference type="NCBI Taxonomy" id="1903704"/>
    <lineage>
        <taxon>Bacteria</taxon>
        <taxon>Bacillati</taxon>
        <taxon>Bacillota</taxon>
        <taxon>Bacilli</taxon>
        <taxon>Bacillales</taxon>
        <taxon>Alicyclobacillaceae</taxon>
        <taxon>Tumebacillus</taxon>
    </lineage>
</organism>
<dbReference type="GO" id="GO:0050270">
    <property type="term" value="F:S-adenosylhomocysteine deaminase activity"/>
    <property type="evidence" value="ECO:0007669"/>
    <property type="project" value="UniProtKB-UniRule"/>
</dbReference>
<dbReference type="Pfam" id="PF01979">
    <property type="entry name" value="Amidohydro_1"/>
    <property type="match status" value="1"/>
</dbReference>
<comment type="cofactor">
    <cofactor evidence="4">
        <name>Zn(2+)</name>
        <dbReference type="ChEBI" id="CHEBI:29105"/>
    </cofactor>
    <text evidence="4">Binds 1 zinc ion per subunit.</text>
</comment>
<dbReference type="HAMAP" id="MF_01281">
    <property type="entry name" value="MTA_SAH_deamin"/>
    <property type="match status" value="1"/>
</dbReference>
<sequence length="434" mass="46669">MSLLITNAMILTMTGETVTPIHGDLLIEGDLITAVGEVPAEKKAQADEVIDAQGMAALPGLVNCHNHAAMSILRGFSEDLRLMEWLSQKMWPAEARMTQEDVYLGTLLAAAEMIKSGTTTFADMYVFTDSVAQAVIDSGMRASLTRGMIDAPDGQEMRFAEARALFEKWNGAGDGRISVMAGPHGPHTCPPAFLQEIFKLAEEFNAPLHIHLAETTEEVEIIRREYGLTPTEYLKEVGLFDHHVVLAHSVHLTAGDIEILRSANLRGGIAHNPVSNLKLGCGIAPVTSYLQAGLTVGIGTDGPGSATTLDLFEEIKAAAWLQKVQTFDPTALNASQVLHMATREGAKVLALDSQIGTLEAGKKADVILVDTHAAHLRPHHDLTALLAYSANGADVHTTIVNGEVLMKGRKLTKLDEQALIAEIEERAKQITAGI</sequence>
<evidence type="ECO:0000256" key="3">
    <source>
        <dbReference type="ARBA" id="ARBA00022833"/>
    </source>
</evidence>
<reference evidence="7" key="1">
    <citation type="submission" date="2017-05" db="EMBL/GenBank/DDBJ databases">
        <authorList>
            <person name="Sung H."/>
        </authorList>
    </citation>
    <scope>NUCLEOTIDE SEQUENCE [LARGE SCALE GENOMIC DNA]</scope>
    <source>
        <strain evidence="7">AR23208</strain>
    </source>
</reference>
<evidence type="ECO:0000313" key="6">
    <source>
        <dbReference type="EMBL" id="ARU60172.1"/>
    </source>
</evidence>
<feature type="binding site" evidence="4">
    <location>
        <position position="65"/>
    </location>
    <ligand>
        <name>Zn(2+)</name>
        <dbReference type="ChEBI" id="CHEBI:29105"/>
    </ligand>
</feature>
<dbReference type="RefSeq" id="WP_087455560.1">
    <property type="nucleotide sequence ID" value="NZ_CP021434.1"/>
</dbReference>
<evidence type="ECO:0000259" key="5">
    <source>
        <dbReference type="Pfam" id="PF01979"/>
    </source>
</evidence>
<evidence type="ECO:0000256" key="1">
    <source>
        <dbReference type="ARBA" id="ARBA00022723"/>
    </source>
</evidence>
<dbReference type="InterPro" id="IPR032466">
    <property type="entry name" value="Metal_Hydrolase"/>
</dbReference>
<dbReference type="CDD" id="cd01298">
    <property type="entry name" value="ATZ_TRZ_like"/>
    <property type="match status" value="1"/>
</dbReference>
<dbReference type="InterPro" id="IPR006680">
    <property type="entry name" value="Amidohydro-rel"/>
</dbReference>
<comment type="similarity">
    <text evidence="4">Belongs to the metallo-dependent hydrolases superfamily. MTA/SAH deaminase family.</text>
</comment>
<evidence type="ECO:0000313" key="7">
    <source>
        <dbReference type="Proteomes" id="UP000195437"/>
    </source>
</evidence>
<feature type="binding site" evidence="4">
    <location>
        <position position="211"/>
    </location>
    <ligand>
        <name>Zn(2+)</name>
        <dbReference type="ChEBI" id="CHEBI:29105"/>
    </ligand>
</feature>
<dbReference type="PANTHER" id="PTHR43794">
    <property type="entry name" value="AMINOHYDROLASE SSNA-RELATED"/>
    <property type="match status" value="1"/>
</dbReference>
<dbReference type="KEGG" id="tum:CBW65_03200"/>
<feature type="binding site" evidence="4">
    <location>
        <position position="67"/>
    </location>
    <ligand>
        <name>Zn(2+)</name>
        <dbReference type="ChEBI" id="CHEBI:29105"/>
    </ligand>
</feature>
<comment type="catalytic activity">
    <reaction evidence="4">
        <text>S-adenosyl-L-homocysteine + H2O + H(+) = S-inosyl-L-homocysteine + NH4(+)</text>
        <dbReference type="Rhea" id="RHEA:20716"/>
        <dbReference type="ChEBI" id="CHEBI:15377"/>
        <dbReference type="ChEBI" id="CHEBI:15378"/>
        <dbReference type="ChEBI" id="CHEBI:28938"/>
        <dbReference type="ChEBI" id="CHEBI:57856"/>
        <dbReference type="ChEBI" id="CHEBI:57985"/>
        <dbReference type="EC" id="3.5.4.28"/>
    </reaction>
</comment>
<feature type="binding site" evidence="4">
    <location>
        <position position="214"/>
    </location>
    <ligand>
        <name>substrate</name>
    </ligand>
</feature>
<feature type="binding site" evidence="4">
    <location>
        <position position="301"/>
    </location>
    <ligand>
        <name>Zn(2+)</name>
        <dbReference type="ChEBI" id="CHEBI:29105"/>
    </ligand>
</feature>
<comment type="caution">
    <text evidence="4">Lacks conserved residue(s) required for the propagation of feature annotation.</text>
</comment>
<dbReference type="FunFam" id="3.20.20.140:FF:000014">
    <property type="entry name" value="5-methylthioadenosine/S-adenosylhomocysteine deaminase"/>
    <property type="match status" value="1"/>
</dbReference>
<keyword evidence="1 4" id="KW-0479">Metal-binding</keyword>
<protein>
    <recommendedName>
        <fullName evidence="4">5-methylthioadenosine/S-adenosylhomocysteine deaminase</fullName>
        <shortName evidence="4">MTA/SAH deaminase</shortName>
        <ecNumber evidence="4">3.5.4.28</ecNumber>
        <ecNumber evidence="4">3.5.4.31</ecNumber>
    </recommendedName>
</protein>
<dbReference type="InterPro" id="IPR011059">
    <property type="entry name" value="Metal-dep_hydrolase_composite"/>
</dbReference>
<dbReference type="GO" id="GO:0046872">
    <property type="term" value="F:metal ion binding"/>
    <property type="evidence" value="ECO:0007669"/>
    <property type="project" value="UniProtKB-KW"/>
</dbReference>
<evidence type="ECO:0000256" key="2">
    <source>
        <dbReference type="ARBA" id="ARBA00022801"/>
    </source>
</evidence>
<dbReference type="EMBL" id="CP021434">
    <property type="protein sequence ID" value="ARU60172.1"/>
    <property type="molecule type" value="Genomic_DNA"/>
</dbReference>